<comment type="similarity">
    <text evidence="6">Belongs to the HSF family.</text>
</comment>
<feature type="domain" description="HSF-type DNA-binding" evidence="8">
    <location>
        <begin position="1"/>
        <end position="93"/>
    </location>
</feature>
<dbReference type="InterPro" id="IPR000232">
    <property type="entry name" value="HSF_DNA-bd"/>
</dbReference>
<gene>
    <name evidence="9" type="ORF">INT45_000806</name>
</gene>
<dbReference type="PRINTS" id="PR00056">
    <property type="entry name" value="HSFDOMAIN"/>
</dbReference>
<evidence type="ECO:0000256" key="2">
    <source>
        <dbReference type="ARBA" id="ARBA00023015"/>
    </source>
</evidence>
<dbReference type="AlphaFoldDB" id="A0A8H7VJD3"/>
<dbReference type="EMBL" id="JAEPRB010000218">
    <property type="protein sequence ID" value="KAG2218633.1"/>
    <property type="molecule type" value="Genomic_DNA"/>
</dbReference>
<proteinExistence type="inferred from homology"/>
<keyword evidence="3" id="KW-0238">DNA-binding</keyword>
<dbReference type="GO" id="GO:0043565">
    <property type="term" value="F:sequence-specific DNA binding"/>
    <property type="evidence" value="ECO:0007669"/>
    <property type="project" value="InterPro"/>
</dbReference>
<feature type="compositionally biased region" description="Polar residues" evidence="7">
    <location>
        <begin position="115"/>
        <end position="126"/>
    </location>
</feature>
<evidence type="ECO:0000256" key="3">
    <source>
        <dbReference type="ARBA" id="ARBA00023125"/>
    </source>
</evidence>
<evidence type="ECO:0000256" key="5">
    <source>
        <dbReference type="ARBA" id="ARBA00023242"/>
    </source>
</evidence>
<reference evidence="9 10" key="1">
    <citation type="submission" date="2020-12" db="EMBL/GenBank/DDBJ databases">
        <title>Metabolic potential, ecology and presence of endohyphal bacteria is reflected in genomic diversity of Mucoromycotina.</title>
        <authorList>
            <person name="Muszewska A."/>
            <person name="Okrasinska A."/>
            <person name="Steczkiewicz K."/>
            <person name="Drgas O."/>
            <person name="Orlowska M."/>
            <person name="Perlinska-Lenart U."/>
            <person name="Aleksandrzak-Piekarczyk T."/>
            <person name="Szatraj K."/>
            <person name="Zielenkiewicz U."/>
            <person name="Pilsyk S."/>
            <person name="Malc E."/>
            <person name="Mieczkowski P."/>
            <person name="Kruszewska J.S."/>
            <person name="Biernat P."/>
            <person name="Pawlowska J."/>
        </authorList>
    </citation>
    <scope>NUCLEOTIDE SEQUENCE [LARGE SCALE GENOMIC DNA]</scope>
    <source>
        <strain evidence="9 10">CBS 142.35</strain>
    </source>
</reference>
<dbReference type="Gene3D" id="1.10.10.10">
    <property type="entry name" value="Winged helix-like DNA-binding domain superfamily/Winged helix DNA-binding domain"/>
    <property type="match status" value="1"/>
</dbReference>
<protein>
    <recommendedName>
        <fullName evidence="8">HSF-type DNA-binding domain-containing protein</fullName>
    </recommendedName>
</protein>
<dbReference type="InterPro" id="IPR036390">
    <property type="entry name" value="WH_DNA-bd_sf"/>
</dbReference>
<dbReference type="GO" id="GO:0005634">
    <property type="term" value="C:nucleus"/>
    <property type="evidence" value="ECO:0007669"/>
    <property type="project" value="UniProtKB-SubCell"/>
</dbReference>
<organism evidence="9 10">
    <name type="scientific">Circinella minor</name>
    <dbReference type="NCBI Taxonomy" id="1195481"/>
    <lineage>
        <taxon>Eukaryota</taxon>
        <taxon>Fungi</taxon>
        <taxon>Fungi incertae sedis</taxon>
        <taxon>Mucoromycota</taxon>
        <taxon>Mucoromycotina</taxon>
        <taxon>Mucoromycetes</taxon>
        <taxon>Mucorales</taxon>
        <taxon>Lichtheimiaceae</taxon>
        <taxon>Circinella</taxon>
    </lineage>
</organism>
<evidence type="ECO:0000256" key="1">
    <source>
        <dbReference type="ARBA" id="ARBA00004123"/>
    </source>
</evidence>
<evidence type="ECO:0000313" key="10">
    <source>
        <dbReference type="Proteomes" id="UP000646827"/>
    </source>
</evidence>
<name>A0A8H7VJD3_9FUNG</name>
<comment type="subcellular location">
    <subcellularLocation>
        <location evidence="1">Nucleus</location>
    </subcellularLocation>
</comment>
<evidence type="ECO:0000256" key="4">
    <source>
        <dbReference type="ARBA" id="ARBA00023163"/>
    </source>
</evidence>
<accession>A0A8H7VJD3</accession>
<sequence length="367" mass="41726">MLNDSSINNLIRWSVDGRAICIPDVSAFSKDILPQYFKHNNWSSFIRQLNLYEFRRVNVAEPTGENDPRQTYFFMNDNFQRGQSERLACIKRQTTTINKVISTNNLGEITHQRITKTSSPSSSTHQETYEREQERQQQQQKRQQQDIISYNNEDEDNTFCSEAKISQLHQMVANTEKKCSNLSNEAEALRLVYGRQQELLSLLLDSVNSMAAHVKKNSTSVSTTSNNHDINNNNNNNNTSEQTINIQALAQQQQCNQKSQEHHLGPGYTRLSITTQPHSRIQSSVYDIEPSSALNLRHPPVVTSRPESTPSDLPFEQTISKTIAGSKRRSTSSIEELNNSEQLHSVLGEMMVTGDDLDTLPPLKKKS</sequence>
<dbReference type="SMART" id="SM00415">
    <property type="entry name" value="HSF"/>
    <property type="match status" value="1"/>
</dbReference>
<keyword evidence="10" id="KW-1185">Reference proteome</keyword>
<dbReference type="Proteomes" id="UP000646827">
    <property type="component" value="Unassembled WGS sequence"/>
</dbReference>
<evidence type="ECO:0000259" key="8">
    <source>
        <dbReference type="SMART" id="SM00415"/>
    </source>
</evidence>
<keyword evidence="2" id="KW-0805">Transcription regulation</keyword>
<dbReference type="GO" id="GO:0003700">
    <property type="term" value="F:DNA-binding transcription factor activity"/>
    <property type="evidence" value="ECO:0007669"/>
    <property type="project" value="InterPro"/>
</dbReference>
<dbReference type="SUPFAM" id="SSF46785">
    <property type="entry name" value="Winged helix' DNA-binding domain"/>
    <property type="match status" value="1"/>
</dbReference>
<evidence type="ECO:0000313" key="9">
    <source>
        <dbReference type="EMBL" id="KAG2218633.1"/>
    </source>
</evidence>
<dbReference type="OrthoDB" id="60033at2759"/>
<comment type="caution">
    <text evidence="9">The sequence shown here is derived from an EMBL/GenBank/DDBJ whole genome shotgun (WGS) entry which is preliminary data.</text>
</comment>
<keyword evidence="4" id="KW-0804">Transcription</keyword>
<dbReference type="InterPro" id="IPR036388">
    <property type="entry name" value="WH-like_DNA-bd_sf"/>
</dbReference>
<evidence type="ECO:0000256" key="7">
    <source>
        <dbReference type="SAM" id="MobiDB-lite"/>
    </source>
</evidence>
<keyword evidence="5" id="KW-0539">Nucleus</keyword>
<dbReference type="PANTHER" id="PTHR10015">
    <property type="entry name" value="HEAT SHOCK TRANSCRIPTION FACTOR"/>
    <property type="match status" value="1"/>
</dbReference>
<dbReference type="FunFam" id="1.10.10.10:FF:000027">
    <property type="entry name" value="Heat shock transcription factor 1"/>
    <property type="match status" value="1"/>
</dbReference>
<evidence type="ECO:0000256" key="6">
    <source>
        <dbReference type="RuleBase" id="RU004020"/>
    </source>
</evidence>
<dbReference type="PANTHER" id="PTHR10015:SF206">
    <property type="entry name" value="HSF-TYPE DNA-BINDING DOMAIN-CONTAINING PROTEIN"/>
    <property type="match status" value="1"/>
</dbReference>
<feature type="region of interest" description="Disordered" evidence="7">
    <location>
        <begin position="111"/>
        <end position="145"/>
    </location>
</feature>
<dbReference type="Pfam" id="PF00447">
    <property type="entry name" value="HSF_DNA-bind"/>
    <property type="match status" value="1"/>
</dbReference>